<dbReference type="RefSeq" id="WP_182323615.1">
    <property type="nucleotide sequence ID" value="NZ_CP058554.1"/>
</dbReference>
<dbReference type="SUPFAM" id="SSF58113">
    <property type="entry name" value="Apolipoprotein A-I"/>
    <property type="match status" value="1"/>
</dbReference>
<accession>A0A7G5EJL7</accession>
<keyword evidence="4" id="KW-0233">DNA recombination</keyword>
<feature type="transmembrane region" description="Helical" evidence="6">
    <location>
        <begin position="12"/>
        <end position="33"/>
    </location>
</feature>
<keyword evidence="6" id="KW-0472">Membrane</keyword>
<protein>
    <submittedName>
        <fullName evidence="7">DNA recombination protein RmuC</fullName>
    </submittedName>
</protein>
<evidence type="ECO:0000313" key="8">
    <source>
        <dbReference type="Proteomes" id="UP000515240"/>
    </source>
</evidence>
<keyword evidence="6" id="KW-1133">Transmembrane helix</keyword>
<dbReference type="PANTHER" id="PTHR30563:SF0">
    <property type="entry name" value="DNA RECOMBINATION PROTEIN RMUC"/>
    <property type="match status" value="1"/>
</dbReference>
<dbReference type="PANTHER" id="PTHR30563">
    <property type="entry name" value="DNA RECOMBINATION PROTEIN RMUC"/>
    <property type="match status" value="1"/>
</dbReference>
<keyword evidence="3" id="KW-0175">Coiled coil</keyword>
<evidence type="ECO:0000313" key="7">
    <source>
        <dbReference type="EMBL" id="QMV74192.1"/>
    </source>
</evidence>
<dbReference type="EMBL" id="CP058554">
    <property type="protein sequence ID" value="QMV74192.1"/>
    <property type="molecule type" value="Genomic_DNA"/>
</dbReference>
<dbReference type="Gene3D" id="1.20.120.20">
    <property type="entry name" value="Apolipoprotein"/>
    <property type="match status" value="1"/>
</dbReference>
<evidence type="ECO:0000256" key="6">
    <source>
        <dbReference type="SAM" id="Phobius"/>
    </source>
</evidence>
<evidence type="ECO:0000256" key="5">
    <source>
        <dbReference type="SAM" id="MobiDB-lite"/>
    </source>
</evidence>
<keyword evidence="6" id="KW-0812">Transmembrane</keyword>
<gene>
    <name evidence="7" type="primary">rmuC</name>
    <name evidence="7" type="ORF">HS961_15810</name>
</gene>
<organism evidence="7 8">
    <name type="scientific">Comamonas piscis</name>
    <dbReference type="NCBI Taxonomy" id="1562974"/>
    <lineage>
        <taxon>Bacteria</taxon>
        <taxon>Pseudomonadati</taxon>
        <taxon>Pseudomonadota</taxon>
        <taxon>Betaproteobacteria</taxon>
        <taxon>Burkholderiales</taxon>
        <taxon>Comamonadaceae</taxon>
        <taxon>Comamonas</taxon>
    </lineage>
</organism>
<feature type="region of interest" description="Disordered" evidence="5">
    <location>
        <begin position="500"/>
        <end position="524"/>
    </location>
</feature>
<sequence>MVVNLDLDPSLLHLVLLALLLLAALANLLILWLRRPKVDLGEAWAQQQERQARDQQQTVQALARSEGALSHLSQHVSLQLRELNQGSQDVMGEFRESLEARMSQSLAESRLGRQELTQALAGFETQLAQRLAHLDAAVNQRLSVLDTSLTQRVDALTRANHHSLTTLKTDVQSHLTGMQDGVGRQLAQLLQANQQQAEQLRGTLNERLASIQSDNASKLEEMRKTVDEKLHATLEQRLGESFKLVSDRLEQVHKGLGEMQTLAGSVGDLKRVMTNVKSRGTWGELQLGMIIDNVLTAQQYAKNVKTVPGSDEMVEFAIRLPGHSEDKPVWLPIDSKYPVEHYQRLMDAQESMDKAAIQSASTSFENSIRLEAKKIHSKYVSPPNTTDFAVLYLPTEGLFAEVMRRPGLVEAVQNDCRVMVSGPANLAAMLNSLQMGFKTLAIEKRSSEVWAVLGQVKTEFNKFGEVVEATRKSLDQAAKKFEQVDVRTRAIKKRLSHVHETPTAGEIGAISTDPDEGDSLTPIS</sequence>
<dbReference type="InterPro" id="IPR003798">
    <property type="entry name" value="DNA_recombination_RmuC"/>
</dbReference>
<dbReference type="KEGG" id="cpis:HS961_15810"/>
<evidence type="ECO:0000256" key="3">
    <source>
        <dbReference type="ARBA" id="ARBA00023054"/>
    </source>
</evidence>
<comment type="function">
    <text evidence="1">Involved in DNA recombination.</text>
</comment>
<name>A0A7G5EJL7_9BURK</name>
<proteinExistence type="inferred from homology"/>
<reference evidence="7 8" key="1">
    <citation type="journal article" date="2020" name="G3 (Bethesda)">
        <title>CeMbio - The Caenorhabditis elegans Microbiome Resource.</title>
        <authorList>
            <person name="Dirksen P."/>
            <person name="Assie A."/>
            <person name="Zimmermann J."/>
            <person name="Zhang F."/>
            <person name="Tietje A.M."/>
            <person name="Marsh S.A."/>
            <person name="Felix M.A."/>
            <person name="Shapira M."/>
            <person name="Kaleta C."/>
            <person name="Schulenburg H."/>
            <person name="Samuel B."/>
        </authorList>
    </citation>
    <scope>NUCLEOTIDE SEQUENCE [LARGE SCALE GENOMIC DNA]</scope>
    <source>
        <strain evidence="7 8">BIGb0172</strain>
    </source>
</reference>
<dbReference type="Pfam" id="PF02646">
    <property type="entry name" value="RmuC"/>
    <property type="match status" value="1"/>
</dbReference>
<dbReference type="Proteomes" id="UP000515240">
    <property type="component" value="Chromosome"/>
</dbReference>
<comment type="similarity">
    <text evidence="2">Belongs to the RmuC family.</text>
</comment>
<dbReference type="AlphaFoldDB" id="A0A7G5EJL7"/>
<dbReference type="GO" id="GO:0006310">
    <property type="term" value="P:DNA recombination"/>
    <property type="evidence" value="ECO:0007669"/>
    <property type="project" value="UniProtKB-KW"/>
</dbReference>
<evidence type="ECO:0000256" key="2">
    <source>
        <dbReference type="ARBA" id="ARBA00009840"/>
    </source>
</evidence>
<keyword evidence="8" id="KW-1185">Reference proteome</keyword>
<evidence type="ECO:0000256" key="1">
    <source>
        <dbReference type="ARBA" id="ARBA00003416"/>
    </source>
</evidence>
<evidence type="ECO:0000256" key="4">
    <source>
        <dbReference type="ARBA" id="ARBA00023172"/>
    </source>
</evidence>